<name>A0ABV7D8E7_9PROT</name>
<evidence type="ECO:0000313" key="2">
    <source>
        <dbReference type="EMBL" id="MFC3053477.1"/>
    </source>
</evidence>
<dbReference type="EMBL" id="JBHRSL010000027">
    <property type="protein sequence ID" value="MFC3053477.1"/>
    <property type="molecule type" value="Genomic_DNA"/>
</dbReference>
<comment type="caution">
    <text evidence="2">The sequence shown here is derived from an EMBL/GenBank/DDBJ whole genome shotgun (WGS) entry which is preliminary data.</text>
</comment>
<sequence length="89" mass="10154">MIRILCRLIGSLLCFFGIIGLLTPIPFGLIVFVIGLMFLIPSTPVSAQWVKGARRKIGFLDKAMHHITEKLPTPYRRILRTTDPKGYEW</sequence>
<keyword evidence="1" id="KW-0812">Transmembrane</keyword>
<keyword evidence="3" id="KW-1185">Reference proteome</keyword>
<evidence type="ECO:0008006" key="4">
    <source>
        <dbReference type="Google" id="ProtNLM"/>
    </source>
</evidence>
<feature type="transmembrane region" description="Helical" evidence="1">
    <location>
        <begin position="12"/>
        <end position="40"/>
    </location>
</feature>
<reference evidence="3" key="1">
    <citation type="journal article" date="2019" name="Int. J. Syst. Evol. Microbiol.">
        <title>The Global Catalogue of Microorganisms (GCM) 10K type strain sequencing project: providing services to taxonomists for standard genome sequencing and annotation.</title>
        <authorList>
            <consortium name="The Broad Institute Genomics Platform"/>
            <consortium name="The Broad Institute Genome Sequencing Center for Infectious Disease"/>
            <person name="Wu L."/>
            <person name="Ma J."/>
        </authorList>
    </citation>
    <scope>NUCLEOTIDE SEQUENCE [LARGE SCALE GENOMIC DNA]</scope>
    <source>
        <strain evidence="3">KCTC 62164</strain>
    </source>
</reference>
<protein>
    <recommendedName>
        <fullName evidence="4">Tellurium resistance protein TerC</fullName>
    </recommendedName>
</protein>
<dbReference type="Proteomes" id="UP001595444">
    <property type="component" value="Unassembled WGS sequence"/>
</dbReference>
<organism evidence="2 3">
    <name type="scientific">Kordiimonas pumila</name>
    <dbReference type="NCBI Taxonomy" id="2161677"/>
    <lineage>
        <taxon>Bacteria</taxon>
        <taxon>Pseudomonadati</taxon>
        <taxon>Pseudomonadota</taxon>
        <taxon>Alphaproteobacteria</taxon>
        <taxon>Kordiimonadales</taxon>
        <taxon>Kordiimonadaceae</taxon>
        <taxon>Kordiimonas</taxon>
    </lineage>
</organism>
<accession>A0ABV7D8E7</accession>
<dbReference type="RefSeq" id="WP_194215574.1">
    <property type="nucleotide sequence ID" value="NZ_CP061205.1"/>
</dbReference>
<keyword evidence="1" id="KW-0472">Membrane</keyword>
<keyword evidence="1" id="KW-1133">Transmembrane helix</keyword>
<evidence type="ECO:0000256" key="1">
    <source>
        <dbReference type="SAM" id="Phobius"/>
    </source>
</evidence>
<evidence type="ECO:0000313" key="3">
    <source>
        <dbReference type="Proteomes" id="UP001595444"/>
    </source>
</evidence>
<proteinExistence type="predicted"/>
<gene>
    <name evidence="2" type="ORF">ACFOKA_16380</name>
</gene>